<proteinExistence type="predicted"/>
<dbReference type="RefSeq" id="WP_036188482.1">
    <property type="nucleotide sequence ID" value="NZ_JMQN01000038.1"/>
</dbReference>
<protein>
    <submittedName>
        <fullName evidence="1">Uncharacterized protein</fullName>
    </submittedName>
</protein>
<dbReference type="PATRIC" id="fig|1232683.4.peg.2385"/>
<dbReference type="OrthoDB" id="3529868at2"/>
<keyword evidence="2" id="KW-1185">Reference proteome</keyword>
<sequence>MITTVSEFQDAVAFETYVLDKMLPVVSGGENGSIDLRGDATIAAIQVSFTDNLSSGAVESVKNDLAPLMFGAAWKVLDLALELILNAGALTADRRNGNEWSIIAKQSLAAQSAGDFHVLTSDRQVWVAIGALYANTVEHRHCLVHRTALIDSNTGALGGKDRSGNALASLSLDQQKAIARIASLVAEGIVGGGVTTRNRDHLCYFLDQVAPHTNQTPFGVTKQGAPATIYTDLKINDEHLVVDVQAAAEKAAGVFQDVLHFNVVFDIPDGTGRKLKANLEEIPSGQTVVDLDDLPDWLSLV</sequence>
<gene>
    <name evidence="1" type="ORF">ADIMK_2432</name>
</gene>
<dbReference type="AlphaFoldDB" id="A0A081FXZ0"/>
<dbReference type="EMBL" id="JMQN01000038">
    <property type="protein sequence ID" value="KEA63395.1"/>
    <property type="molecule type" value="Genomic_DNA"/>
</dbReference>
<dbReference type="eggNOG" id="ENOG5034BU1">
    <property type="taxonomic scope" value="Bacteria"/>
</dbReference>
<evidence type="ECO:0000313" key="1">
    <source>
        <dbReference type="EMBL" id="KEA63395.1"/>
    </source>
</evidence>
<accession>A0A081FXZ0</accession>
<comment type="caution">
    <text evidence="1">The sequence shown here is derived from an EMBL/GenBank/DDBJ whole genome shotgun (WGS) entry which is preliminary data.</text>
</comment>
<name>A0A081FXZ0_9GAMM</name>
<evidence type="ECO:0000313" key="2">
    <source>
        <dbReference type="Proteomes" id="UP000028252"/>
    </source>
</evidence>
<dbReference type="Proteomes" id="UP000028252">
    <property type="component" value="Unassembled WGS sequence"/>
</dbReference>
<organism evidence="1 2">
    <name type="scientific">Marinobacterium lacunae</name>
    <dbReference type="NCBI Taxonomy" id="1232683"/>
    <lineage>
        <taxon>Bacteria</taxon>
        <taxon>Pseudomonadati</taxon>
        <taxon>Pseudomonadota</taxon>
        <taxon>Gammaproteobacteria</taxon>
        <taxon>Oceanospirillales</taxon>
        <taxon>Oceanospirillaceae</taxon>
        <taxon>Marinobacterium</taxon>
    </lineage>
</organism>
<reference evidence="1 2" key="1">
    <citation type="submission" date="2014-04" db="EMBL/GenBank/DDBJ databases">
        <title>Marinobacterium kochiensis sp. nov., isolated from sediment sample collected from Kochi backwaters in Kerala, India.</title>
        <authorList>
            <person name="Singh A."/>
            <person name="Pinnaka A.K."/>
        </authorList>
    </citation>
    <scope>NUCLEOTIDE SEQUENCE [LARGE SCALE GENOMIC DNA]</scope>
    <source>
        <strain evidence="1 2">AK27</strain>
    </source>
</reference>